<name>M4NIF7_9GAMM</name>
<evidence type="ECO:0000313" key="1">
    <source>
        <dbReference type="EMBL" id="AGG89882.1"/>
    </source>
</evidence>
<dbReference type="AlphaFoldDB" id="M4NIF7"/>
<accession>M4NIF7</accession>
<gene>
    <name evidence="1" type="ORF">R2APBS1_2804</name>
</gene>
<proteinExistence type="predicted"/>
<keyword evidence="2" id="KW-1185">Reference proteome</keyword>
<dbReference type="Proteomes" id="UP000011859">
    <property type="component" value="Chromosome"/>
</dbReference>
<organism evidence="1 2">
    <name type="scientific">Rhodanobacter denitrificans</name>
    <dbReference type="NCBI Taxonomy" id="666685"/>
    <lineage>
        <taxon>Bacteria</taxon>
        <taxon>Pseudomonadati</taxon>
        <taxon>Pseudomonadota</taxon>
        <taxon>Gammaproteobacteria</taxon>
        <taxon>Lysobacterales</taxon>
        <taxon>Rhodanobacteraceae</taxon>
        <taxon>Rhodanobacter</taxon>
    </lineage>
</organism>
<dbReference type="HOGENOM" id="CLU_3275786_0_0_6"/>
<dbReference type="EMBL" id="CP003470">
    <property type="protein sequence ID" value="AGG89882.1"/>
    <property type="molecule type" value="Genomic_DNA"/>
</dbReference>
<sequence length="41" mass="4428">MELGRLQLAQSRILMQLHALEESGIDADDDALVEGMNTTAA</sequence>
<reference evidence="1 2" key="1">
    <citation type="submission" date="2012-04" db="EMBL/GenBank/DDBJ databases">
        <title>Complete genome of Rhodanobacter sp. 2APBS1.</title>
        <authorList>
            <consortium name="US DOE Joint Genome Institute"/>
            <person name="Huntemann M."/>
            <person name="Wei C.-L."/>
            <person name="Han J."/>
            <person name="Detter J.C."/>
            <person name="Han C."/>
            <person name="Tapia R."/>
            <person name="Munk A.C.C."/>
            <person name="Chen A."/>
            <person name="Krypides N."/>
            <person name="Mavromatis K."/>
            <person name="Markowitz V."/>
            <person name="Szeto E."/>
            <person name="Ivanova N."/>
            <person name="Mikhailova N."/>
            <person name="Ovchinnikova G."/>
            <person name="Pagani I."/>
            <person name="Pati A."/>
            <person name="Goodwin L."/>
            <person name="Peters L."/>
            <person name="Pitluck S."/>
            <person name="Woyke T."/>
            <person name="Prakash O."/>
            <person name="Elkins J."/>
            <person name="Brown S."/>
            <person name="Palumbo A."/>
            <person name="Hemme C."/>
            <person name="Zhou J."/>
            <person name="Watson D."/>
            <person name="Jardine P."/>
            <person name="Kostka J."/>
            <person name="Green S."/>
        </authorList>
    </citation>
    <scope>NUCLEOTIDE SEQUENCE [LARGE SCALE GENOMIC DNA]</scope>
    <source>
        <strain evidence="1 2">2APBS1</strain>
    </source>
</reference>
<evidence type="ECO:0000313" key="2">
    <source>
        <dbReference type="Proteomes" id="UP000011859"/>
    </source>
</evidence>
<dbReference type="KEGG" id="rhd:R2APBS1_2804"/>
<protein>
    <submittedName>
        <fullName evidence="1">Uncharacterized protein</fullName>
    </submittedName>
</protein>